<dbReference type="Proteomes" id="UP000014983">
    <property type="component" value="Chromosome"/>
</dbReference>
<reference evidence="2 3" key="1">
    <citation type="journal article" date="2013" name="Genome Biol. Evol.">
        <title>Comparison of metabolic capacities and inference of gene content evolution in mosquito-associated Spiroplasma diminutum and S. taiwanense.</title>
        <authorList>
            <person name="Lo W.S."/>
            <person name="Ku C."/>
            <person name="Chen L.L."/>
            <person name="Chang T.H."/>
            <person name="Kuo C.H."/>
        </authorList>
    </citation>
    <scope>NUCLEOTIDE SEQUENCE [LARGE SCALE GENOMIC DNA]</scope>
    <source>
        <strain evidence="2 3">CUAS-1</strain>
    </source>
</reference>
<dbReference type="InterPro" id="IPR049713">
    <property type="entry name" value="Pr6Pr-like"/>
</dbReference>
<evidence type="ECO:0000313" key="2">
    <source>
        <dbReference type="EMBL" id="AGR42173.1"/>
    </source>
</evidence>
<feature type="transmembrane region" description="Helical" evidence="1">
    <location>
        <begin position="152"/>
        <end position="174"/>
    </location>
</feature>
<dbReference type="EMBL" id="CP005076">
    <property type="protein sequence ID" value="AGR42173.1"/>
    <property type="molecule type" value="Genomic_DNA"/>
</dbReference>
<feature type="transmembrane region" description="Helical" evidence="1">
    <location>
        <begin position="81"/>
        <end position="104"/>
    </location>
</feature>
<evidence type="ECO:0000313" key="3">
    <source>
        <dbReference type="Proteomes" id="UP000014983"/>
    </source>
</evidence>
<feature type="transmembrane region" description="Helical" evidence="1">
    <location>
        <begin position="195"/>
        <end position="214"/>
    </location>
</feature>
<keyword evidence="1" id="KW-0472">Membrane</keyword>
<proteinExistence type="predicted"/>
<sequence>MFINKQNLKDWRLWYKLAVALLISAFVLESLIKGIINIDHSFYEYNGEKYQKWAIYSPIISSLDQGIEIIGYDYEGYIINFFSYFTIQSNILVVIWFIIGFFNHNKEGQMKVLTKAFSLSIITYITVTALIFNGLLLPQLLASPLGDGLKPIWWIEQMVLHTIGPILTVIYFLFFMKQNITFNFKEFIVHDFWKMLIYPLIYLVVSLTRGELIYKSLGSDALLASKKGAYPYFFLEIHNKKALSSELGETFINSGITWMFIAIITILGIIIGLGSLYLFIASKTNNFRNNIKNNEIKK</sequence>
<dbReference type="KEGG" id="sdi:SDIMI_v3c04690"/>
<protein>
    <recommendedName>
        <fullName evidence="4">Transmembrane protein</fullName>
    </recommendedName>
</protein>
<keyword evidence="1" id="KW-1133">Transmembrane helix</keyword>
<dbReference type="PATRIC" id="fig|1276221.3.peg.468"/>
<dbReference type="STRING" id="1276221.SDIMI_v3c04690"/>
<dbReference type="AlphaFoldDB" id="S5MEK9"/>
<keyword evidence="1" id="KW-0812">Transmembrane</keyword>
<name>S5MEK9_9MOLU</name>
<evidence type="ECO:0000256" key="1">
    <source>
        <dbReference type="SAM" id="Phobius"/>
    </source>
</evidence>
<dbReference type="RefSeq" id="WP_020836405.1">
    <property type="nucleotide sequence ID" value="NC_021833.1"/>
</dbReference>
<keyword evidence="3" id="KW-1185">Reference proteome</keyword>
<gene>
    <name evidence="2" type="ORF">SDIMI_v3c04690</name>
</gene>
<dbReference type="HOGENOM" id="CLU_083294_0_0_14"/>
<feature type="transmembrane region" description="Helical" evidence="1">
    <location>
        <begin position="116"/>
        <end position="140"/>
    </location>
</feature>
<feature type="transmembrane region" description="Helical" evidence="1">
    <location>
        <begin position="256"/>
        <end position="280"/>
    </location>
</feature>
<organism evidence="2 3">
    <name type="scientific">Spiroplasma diminutum CUAS-1</name>
    <dbReference type="NCBI Taxonomy" id="1276221"/>
    <lineage>
        <taxon>Bacteria</taxon>
        <taxon>Bacillati</taxon>
        <taxon>Mycoplasmatota</taxon>
        <taxon>Mollicutes</taxon>
        <taxon>Entomoplasmatales</taxon>
        <taxon>Spiroplasmataceae</taxon>
        <taxon>Spiroplasma</taxon>
    </lineage>
</organism>
<accession>S5MEK9</accession>
<dbReference type="NCBIfam" id="NF038065">
    <property type="entry name" value="Pr6Pr"/>
    <property type="match status" value="1"/>
</dbReference>
<evidence type="ECO:0008006" key="4">
    <source>
        <dbReference type="Google" id="ProtNLM"/>
    </source>
</evidence>
<dbReference type="OrthoDB" id="389275at2"/>
<dbReference type="InParanoid" id="S5MEK9"/>